<sequence length="253" mass="28471">MVSNNPYESDELLQQYLVFHYGTGAQQFPYVFGGSDALHFPVRCVVEGVDWAAQMPSGARALDLGCSVGRSSFELARHCQEVVGIDYSQAFIDAANRMASEGRHAARRLDEGSATTQLMLEVAPEVDRSRVHFEQGDAQRIRADIGQFDVVIACNLICRLPEPVRLLQRLPELIKPGGQLFITTPFTWLEEYTPSANWLGEGAQDSFAGLRRALEPAFALDAQWDMPFLIREHARKFQYSIAQASRWRRTSFK</sequence>
<dbReference type="PANTHER" id="PTHR45445">
    <property type="match status" value="1"/>
</dbReference>
<keyword evidence="3" id="KW-1185">Reference proteome</keyword>
<dbReference type="InterPro" id="IPR029063">
    <property type="entry name" value="SAM-dependent_MTases_sf"/>
</dbReference>
<dbReference type="SUPFAM" id="SSF53335">
    <property type="entry name" value="S-adenosyl-L-methionine-dependent methyltransferases"/>
    <property type="match status" value="1"/>
</dbReference>
<feature type="domain" description="Methyltransferase type 12" evidence="1">
    <location>
        <begin position="62"/>
        <end position="180"/>
    </location>
</feature>
<accession>A0ABU1AJE4</accession>
<comment type="caution">
    <text evidence="2">The sequence shown here is derived from an EMBL/GenBank/DDBJ whole genome shotgun (WGS) entry which is preliminary data.</text>
</comment>
<gene>
    <name evidence="2" type="ORF">QEH59_10345</name>
</gene>
<name>A0ABU1AJE4_9BACT</name>
<evidence type="ECO:0000313" key="2">
    <source>
        <dbReference type="EMBL" id="MDQ8194827.1"/>
    </source>
</evidence>
<dbReference type="EMBL" id="JARXIC010000015">
    <property type="protein sequence ID" value="MDQ8194827.1"/>
    <property type="molecule type" value="Genomic_DNA"/>
</dbReference>
<dbReference type="Proteomes" id="UP001243717">
    <property type="component" value="Unassembled WGS sequence"/>
</dbReference>
<evidence type="ECO:0000259" key="1">
    <source>
        <dbReference type="Pfam" id="PF08242"/>
    </source>
</evidence>
<dbReference type="InterPro" id="IPR027625">
    <property type="entry name" value="OvoA_Cterm"/>
</dbReference>
<evidence type="ECO:0000313" key="3">
    <source>
        <dbReference type="Proteomes" id="UP001243717"/>
    </source>
</evidence>
<organism evidence="2 3">
    <name type="scientific">Thalassobacterium sedimentorum</name>
    <dbReference type="NCBI Taxonomy" id="3041258"/>
    <lineage>
        <taxon>Bacteria</taxon>
        <taxon>Pseudomonadati</taxon>
        <taxon>Verrucomicrobiota</taxon>
        <taxon>Opitutia</taxon>
        <taxon>Puniceicoccales</taxon>
        <taxon>Coraliomargaritaceae</taxon>
        <taxon>Thalassobacterium</taxon>
    </lineage>
</organism>
<dbReference type="Gene3D" id="3.40.50.150">
    <property type="entry name" value="Vaccinia Virus protein VP39"/>
    <property type="match status" value="1"/>
</dbReference>
<dbReference type="InterPro" id="IPR013217">
    <property type="entry name" value="Methyltransf_12"/>
</dbReference>
<proteinExistence type="predicted"/>
<reference evidence="2 3" key="1">
    <citation type="submission" date="2023-04" db="EMBL/GenBank/DDBJ databases">
        <title>A novel bacteria isolated from coastal sediment.</title>
        <authorList>
            <person name="Liu X.-J."/>
            <person name="Du Z.-J."/>
        </authorList>
    </citation>
    <scope>NUCLEOTIDE SEQUENCE [LARGE SCALE GENOMIC DNA]</scope>
    <source>
        <strain evidence="2 3">SDUM461004</strain>
    </source>
</reference>
<protein>
    <submittedName>
        <fullName evidence="2">4-mercaptohistidine N1-methyltransferase</fullName>
    </submittedName>
</protein>
<dbReference type="Pfam" id="PF08242">
    <property type="entry name" value="Methyltransf_12"/>
    <property type="match status" value="1"/>
</dbReference>
<dbReference type="NCBIfam" id="TIGR04345">
    <property type="entry name" value="ovoA_Cterm"/>
    <property type="match status" value="1"/>
</dbReference>
<dbReference type="PANTHER" id="PTHR45445:SF2">
    <property type="entry name" value="METHYLTRANSFERASE TYPE 11 DOMAIN-CONTAINING PROTEIN"/>
    <property type="match status" value="1"/>
</dbReference>
<dbReference type="RefSeq" id="WP_308985294.1">
    <property type="nucleotide sequence ID" value="NZ_JARXIC010000015.1"/>
</dbReference>
<dbReference type="CDD" id="cd02440">
    <property type="entry name" value="AdoMet_MTases"/>
    <property type="match status" value="1"/>
</dbReference>